<dbReference type="PANTHER" id="PTHR31579:SF58">
    <property type="entry name" value="PLANT-SPECIFIC DOMAIN TIGR01615 FAMILY PROTEIN"/>
    <property type="match status" value="1"/>
</dbReference>
<dbReference type="GeneID" id="103708935"/>
<dbReference type="AlphaFoldDB" id="A0A8B7C5U7"/>
<evidence type="ECO:0000256" key="1">
    <source>
        <dbReference type="SAM" id="MobiDB-lite"/>
    </source>
</evidence>
<dbReference type="Pfam" id="PF04720">
    <property type="entry name" value="PDDEXK_6"/>
    <property type="match status" value="1"/>
</dbReference>
<evidence type="ECO:0000313" key="3">
    <source>
        <dbReference type="RefSeq" id="XP_008792271.2"/>
    </source>
</evidence>
<reference evidence="3" key="2">
    <citation type="submission" date="2025-08" db="UniProtKB">
        <authorList>
            <consortium name="RefSeq"/>
        </authorList>
    </citation>
    <scope>IDENTIFICATION</scope>
    <source>
        <tissue evidence="3">Young leaves</tissue>
    </source>
</reference>
<protein>
    <submittedName>
        <fullName evidence="3">Uncharacterized protein LOC103708935</fullName>
    </submittedName>
</protein>
<dbReference type="NCBIfam" id="TIGR01615">
    <property type="entry name" value="A_thal_3542"/>
    <property type="match status" value="1"/>
</dbReference>
<dbReference type="Proteomes" id="UP000228380">
    <property type="component" value="Chromosome 11"/>
</dbReference>
<feature type="compositionally biased region" description="Acidic residues" evidence="1">
    <location>
        <begin position="41"/>
        <end position="54"/>
    </location>
</feature>
<name>A0A8B7C5U7_PHODC</name>
<keyword evidence="2" id="KW-1185">Reference proteome</keyword>
<organism evidence="2 3">
    <name type="scientific">Phoenix dactylifera</name>
    <name type="common">Date palm</name>
    <dbReference type="NCBI Taxonomy" id="42345"/>
    <lineage>
        <taxon>Eukaryota</taxon>
        <taxon>Viridiplantae</taxon>
        <taxon>Streptophyta</taxon>
        <taxon>Embryophyta</taxon>
        <taxon>Tracheophyta</taxon>
        <taxon>Spermatophyta</taxon>
        <taxon>Magnoliopsida</taxon>
        <taxon>Liliopsida</taxon>
        <taxon>Arecaceae</taxon>
        <taxon>Coryphoideae</taxon>
        <taxon>Phoeniceae</taxon>
        <taxon>Phoenix</taxon>
    </lineage>
</organism>
<proteinExistence type="predicted"/>
<dbReference type="OrthoDB" id="691424at2759"/>
<dbReference type="RefSeq" id="XP_008792271.2">
    <property type="nucleotide sequence ID" value="XM_008794049.4"/>
</dbReference>
<sequence length="288" mass="32368">MEEKVAMREREWIHGGVSLSAMVLGFFEEGGGNELGRDPFEGDGECSDEEDGGDGSESNARENKAFWKTQHQLLQEGLSRDSLAEAKVRMSTEDAVKKMQSMGLVCICPNRMAKGCRNCALRHITERLREAGYNSALCKSKWSRSLDIPSGEHSYVDVVMEAKNGRRNPIRVVIELNLRAEFEMARASEEYNQLVNCLPEVFVGKSEKLKNAIKIMCSAAKKCMKDNKMHLGPWRKHKYMQSKWLGTPERMDPGPGAPFLPTAASDRQPKLRASMLTFDLHRTAVEVI</sequence>
<dbReference type="PANTHER" id="PTHR31579">
    <property type="entry name" value="OS03G0796600 PROTEIN"/>
    <property type="match status" value="1"/>
</dbReference>
<gene>
    <name evidence="3" type="primary">LOC103708935</name>
</gene>
<evidence type="ECO:0000313" key="2">
    <source>
        <dbReference type="Proteomes" id="UP000228380"/>
    </source>
</evidence>
<feature type="region of interest" description="Disordered" evidence="1">
    <location>
        <begin position="33"/>
        <end position="60"/>
    </location>
</feature>
<accession>A0A8B7C5U7</accession>
<dbReference type="KEGG" id="pda:103708935"/>
<reference evidence="2" key="1">
    <citation type="journal article" date="2019" name="Nat. Commun.">
        <title>Genome-wide association mapping of date palm fruit traits.</title>
        <authorList>
            <person name="Hazzouri K.M."/>
            <person name="Gros-Balthazard M."/>
            <person name="Flowers J.M."/>
            <person name="Copetti D."/>
            <person name="Lemansour A."/>
            <person name="Lebrun M."/>
            <person name="Masmoudi K."/>
            <person name="Ferrand S."/>
            <person name="Dhar M.I."/>
            <person name="Fresquez Z.A."/>
            <person name="Rosas U."/>
            <person name="Zhang J."/>
            <person name="Talag J."/>
            <person name="Lee S."/>
            <person name="Kudrna D."/>
            <person name="Powell R.F."/>
            <person name="Leitch I.J."/>
            <person name="Krueger R.R."/>
            <person name="Wing R.A."/>
            <person name="Amiri K.M.A."/>
            <person name="Purugganan M.D."/>
        </authorList>
    </citation>
    <scope>NUCLEOTIDE SEQUENCE [LARGE SCALE GENOMIC DNA]</scope>
    <source>
        <strain evidence="2">cv. Khalas</strain>
    </source>
</reference>
<dbReference type="InterPro" id="IPR006502">
    <property type="entry name" value="PDDEXK-like"/>
</dbReference>